<dbReference type="InterPro" id="IPR055507">
    <property type="entry name" value="DUF7079"/>
</dbReference>
<protein>
    <recommendedName>
        <fullName evidence="1">DUF7079 domain-containing protein</fullName>
    </recommendedName>
</protein>
<organism evidence="2 3">
    <name type="scientific">Dasania phycosphaerae</name>
    <dbReference type="NCBI Taxonomy" id="2950436"/>
    <lineage>
        <taxon>Bacteria</taxon>
        <taxon>Pseudomonadati</taxon>
        <taxon>Pseudomonadota</taxon>
        <taxon>Gammaproteobacteria</taxon>
        <taxon>Cellvibrionales</taxon>
        <taxon>Spongiibacteraceae</taxon>
        <taxon>Dasania</taxon>
    </lineage>
</organism>
<dbReference type="AlphaFoldDB" id="A0A9J6RNB9"/>
<dbReference type="RefSeq" id="WP_258331949.1">
    <property type="nucleotide sequence ID" value="NZ_JAPTGG010000008.1"/>
</dbReference>
<comment type="caution">
    <text evidence="2">The sequence shown here is derived from an EMBL/GenBank/DDBJ whole genome shotgun (WGS) entry which is preliminary data.</text>
</comment>
<dbReference type="EMBL" id="JAPTGG010000008">
    <property type="protein sequence ID" value="MCZ0865809.1"/>
    <property type="molecule type" value="Genomic_DNA"/>
</dbReference>
<sequence>MLSESEIEQRIPVWNALSELFLDTELDEISHRYIGKVILESEYKPEEIHNILWQEVFPSVGDNLRCVAGEWAGFDSDSLKERILSIISQESVTLSESGIISINELIKITKQELSGVCRYLPNDFSKVLLTASKSVKASTYSKTNKWRLFRAAPNK</sequence>
<dbReference type="Proteomes" id="UP001069090">
    <property type="component" value="Unassembled WGS sequence"/>
</dbReference>
<dbReference type="Pfam" id="PF23296">
    <property type="entry name" value="DUF7079"/>
    <property type="match status" value="1"/>
</dbReference>
<evidence type="ECO:0000259" key="1">
    <source>
        <dbReference type="Pfam" id="PF23296"/>
    </source>
</evidence>
<proteinExistence type="predicted"/>
<evidence type="ECO:0000313" key="2">
    <source>
        <dbReference type="EMBL" id="MCZ0865809.1"/>
    </source>
</evidence>
<keyword evidence="3" id="KW-1185">Reference proteome</keyword>
<feature type="domain" description="DUF7079" evidence="1">
    <location>
        <begin position="8"/>
        <end position="90"/>
    </location>
</feature>
<evidence type="ECO:0000313" key="3">
    <source>
        <dbReference type="Proteomes" id="UP001069090"/>
    </source>
</evidence>
<accession>A0A9J6RNB9</accession>
<name>A0A9J6RNB9_9GAMM</name>
<reference evidence="2 3" key="1">
    <citation type="submission" date="2022-12" db="EMBL/GenBank/DDBJ databases">
        <title>Dasania phycosphaerae sp. nov., isolated from particulate material of the south coast of Korea.</title>
        <authorList>
            <person name="Jiang Y."/>
        </authorList>
    </citation>
    <scope>NUCLEOTIDE SEQUENCE [LARGE SCALE GENOMIC DNA]</scope>
    <source>
        <strain evidence="2 3">GY-19</strain>
    </source>
</reference>
<gene>
    <name evidence="2" type="ORF">O0V09_11380</name>
</gene>